<dbReference type="InterPro" id="IPR013520">
    <property type="entry name" value="Ribonucl_H"/>
</dbReference>
<dbReference type="GO" id="GO:0003677">
    <property type="term" value="F:DNA binding"/>
    <property type="evidence" value="ECO:0007669"/>
    <property type="project" value="InterPro"/>
</dbReference>
<evidence type="ECO:0000313" key="5">
    <source>
        <dbReference type="Proteomes" id="UP000013520"/>
    </source>
</evidence>
<dbReference type="NCBIfam" id="TIGR00573">
    <property type="entry name" value="dnaq"/>
    <property type="match status" value="1"/>
</dbReference>
<dbReference type="InterPro" id="IPR012337">
    <property type="entry name" value="RNaseH-like_sf"/>
</dbReference>
<gene>
    <name evidence="4" type="ORF">Desgi_2910</name>
</gene>
<keyword evidence="1 4" id="KW-0269">Exonuclease</keyword>
<keyword evidence="1 4" id="KW-0540">Nuclease</keyword>
<dbReference type="FunFam" id="3.30.420.10:FF:000045">
    <property type="entry name" value="3'-5' exonuclease DinG"/>
    <property type="match status" value="1"/>
</dbReference>
<feature type="domain" description="Exonuclease" evidence="3">
    <location>
        <begin position="54"/>
        <end position="222"/>
    </location>
</feature>
<dbReference type="SUPFAM" id="SSF53098">
    <property type="entry name" value="Ribonuclease H-like"/>
    <property type="match status" value="1"/>
</dbReference>
<dbReference type="GO" id="GO:0008408">
    <property type="term" value="F:3'-5' exonuclease activity"/>
    <property type="evidence" value="ECO:0007669"/>
    <property type="project" value="TreeGrafter"/>
</dbReference>
<organism evidence="4 5">
    <name type="scientific">Desulfoscipio gibsoniae DSM 7213</name>
    <dbReference type="NCBI Taxonomy" id="767817"/>
    <lineage>
        <taxon>Bacteria</taxon>
        <taxon>Bacillati</taxon>
        <taxon>Bacillota</taxon>
        <taxon>Clostridia</taxon>
        <taxon>Eubacteriales</taxon>
        <taxon>Desulfallaceae</taxon>
        <taxon>Desulfoscipio</taxon>
    </lineage>
</organism>
<dbReference type="PANTHER" id="PTHR30231">
    <property type="entry name" value="DNA POLYMERASE III SUBUNIT EPSILON"/>
    <property type="match status" value="1"/>
</dbReference>
<dbReference type="InterPro" id="IPR036397">
    <property type="entry name" value="RNaseH_sf"/>
</dbReference>
<dbReference type="PANTHER" id="PTHR30231:SF41">
    <property type="entry name" value="DNA POLYMERASE III SUBUNIT EPSILON"/>
    <property type="match status" value="1"/>
</dbReference>
<dbReference type="KEGG" id="dgi:Desgi_2910"/>
<dbReference type="HOGENOM" id="CLU_047806_7_0_9"/>
<evidence type="ECO:0000313" key="4">
    <source>
        <dbReference type="EMBL" id="AGL02308.1"/>
    </source>
</evidence>
<dbReference type="STRING" id="767817.Desgi_2910"/>
<evidence type="ECO:0000256" key="2">
    <source>
        <dbReference type="SAM" id="MobiDB-lite"/>
    </source>
</evidence>
<dbReference type="Gene3D" id="3.30.420.10">
    <property type="entry name" value="Ribonuclease H-like superfamily/Ribonuclease H"/>
    <property type="match status" value="1"/>
</dbReference>
<dbReference type="GO" id="GO:0003887">
    <property type="term" value="F:DNA-directed DNA polymerase activity"/>
    <property type="evidence" value="ECO:0007669"/>
    <property type="project" value="InterPro"/>
</dbReference>
<dbReference type="Proteomes" id="UP000013520">
    <property type="component" value="Chromosome"/>
</dbReference>
<dbReference type="AlphaFoldDB" id="R4KGG6"/>
<dbReference type="CDD" id="cd06127">
    <property type="entry name" value="DEDDh"/>
    <property type="match status" value="1"/>
</dbReference>
<dbReference type="Pfam" id="PF00929">
    <property type="entry name" value="RNase_T"/>
    <property type="match status" value="1"/>
</dbReference>
<keyword evidence="1 4" id="KW-0378">Hydrolase</keyword>
<dbReference type="EMBL" id="CP003273">
    <property type="protein sequence ID" value="AGL02308.1"/>
    <property type="molecule type" value="Genomic_DNA"/>
</dbReference>
<evidence type="ECO:0000256" key="1">
    <source>
        <dbReference type="ARBA" id="ARBA00022839"/>
    </source>
</evidence>
<dbReference type="RefSeq" id="WP_006520841.1">
    <property type="nucleotide sequence ID" value="NC_021184.1"/>
</dbReference>
<accession>R4KGG6</accession>
<dbReference type="GO" id="GO:0045004">
    <property type="term" value="P:DNA replication proofreading"/>
    <property type="evidence" value="ECO:0007669"/>
    <property type="project" value="TreeGrafter"/>
</dbReference>
<dbReference type="OrthoDB" id="9813328at2"/>
<evidence type="ECO:0000259" key="3">
    <source>
        <dbReference type="SMART" id="SM00479"/>
    </source>
</evidence>
<reference evidence="4 5" key="1">
    <citation type="submission" date="2012-01" db="EMBL/GenBank/DDBJ databases">
        <title>Complete sequence of Desulfotomaculum gibsoniae DSM 7213.</title>
        <authorList>
            <consortium name="US DOE Joint Genome Institute"/>
            <person name="Lucas S."/>
            <person name="Han J."/>
            <person name="Lapidus A."/>
            <person name="Cheng J.-F."/>
            <person name="Goodwin L."/>
            <person name="Pitluck S."/>
            <person name="Peters L."/>
            <person name="Ovchinnikova G."/>
            <person name="Teshima H."/>
            <person name="Detter J.C."/>
            <person name="Han C."/>
            <person name="Tapia R."/>
            <person name="Land M."/>
            <person name="Hauser L."/>
            <person name="Kyrpides N."/>
            <person name="Ivanova N."/>
            <person name="Pagani I."/>
            <person name="Parshina S."/>
            <person name="Plugge C."/>
            <person name="Muyzer G."/>
            <person name="Kuever J."/>
            <person name="Ivanova A."/>
            <person name="Nazina T."/>
            <person name="Klenk H.-P."/>
            <person name="Brambilla E."/>
            <person name="Spring S."/>
            <person name="Stams A.F."/>
            <person name="Woyke T."/>
        </authorList>
    </citation>
    <scope>NUCLEOTIDE SEQUENCE [LARGE SCALE GENOMIC DNA]</scope>
    <source>
        <strain evidence="4 5">DSM 7213</strain>
    </source>
</reference>
<proteinExistence type="predicted"/>
<feature type="region of interest" description="Disordered" evidence="2">
    <location>
        <begin position="1"/>
        <end position="30"/>
    </location>
</feature>
<dbReference type="eggNOG" id="COG0847">
    <property type="taxonomic scope" value="Bacteria"/>
</dbReference>
<dbReference type="InterPro" id="IPR006054">
    <property type="entry name" value="DnaQ"/>
</dbReference>
<keyword evidence="5" id="KW-1185">Reference proteome</keyword>
<sequence>MSYQQEETGEETGKERACQPALEVPDKKQSKRIRELAGRGKTKVPGRAGLSGINFAAIDLETTGFYPSRGDEIIFVGAVLIQGGKIQSKQSFHRLVNPCRNIPETIVRLTGISQSQVSEANSIYEVLPDFLSFVGENVLIGHTVQFDLGFLNCKLKPCRTKIYNKSLDIADLARAILPSLPDYSLDGLLAHFGIEKEGRHTALGDALLTAKIFLTLLDLGFEKNIACWGDLDHCLKIRRWFRRKPYGLF</sequence>
<name>R4KGG6_9FIRM</name>
<dbReference type="SMART" id="SM00479">
    <property type="entry name" value="EXOIII"/>
    <property type="match status" value="1"/>
</dbReference>
<dbReference type="GO" id="GO:0005829">
    <property type="term" value="C:cytosol"/>
    <property type="evidence" value="ECO:0007669"/>
    <property type="project" value="TreeGrafter"/>
</dbReference>
<protein>
    <submittedName>
        <fullName evidence="4">Exonuclease, DNA polymerase III, epsilon subunit family</fullName>
    </submittedName>
</protein>